<evidence type="ECO:0000313" key="2">
    <source>
        <dbReference type="Proteomes" id="UP000663851"/>
    </source>
</evidence>
<proteinExistence type="predicted"/>
<protein>
    <submittedName>
        <fullName evidence="1">Uncharacterized protein</fullName>
    </submittedName>
</protein>
<dbReference type="EMBL" id="CAJOBO010006016">
    <property type="protein sequence ID" value="CAF4555097.1"/>
    <property type="molecule type" value="Genomic_DNA"/>
</dbReference>
<evidence type="ECO:0000313" key="1">
    <source>
        <dbReference type="EMBL" id="CAF4555097.1"/>
    </source>
</evidence>
<dbReference type="Proteomes" id="UP000663851">
    <property type="component" value="Unassembled WGS sequence"/>
</dbReference>
<organism evidence="1 2">
    <name type="scientific">Rotaria socialis</name>
    <dbReference type="NCBI Taxonomy" id="392032"/>
    <lineage>
        <taxon>Eukaryota</taxon>
        <taxon>Metazoa</taxon>
        <taxon>Spiralia</taxon>
        <taxon>Gnathifera</taxon>
        <taxon>Rotifera</taxon>
        <taxon>Eurotatoria</taxon>
        <taxon>Bdelloidea</taxon>
        <taxon>Philodinida</taxon>
        <taxon>Philodinidae</taxon>
        <taxon>Rotaria</taxon>
    </lineage>
</organism>
<comment type="caution">
    <text evidence="1">The sequence shown here is derived from an EMBL/GenBank/DDBJ whole genome shotgun (WGS) entry which is preliminary data.</text>
</comment>
<accession>A0A820YU02</accession>
<name>A0A820YU02_9BILA</name>
<sequence>MYDYKLDCDGRPCAKCKKCRDWHFNGDDETWRWVCNWQNWTQNDKQRWDNGGYKCFTKRNDGATCVDYLSSDLVVYYYLGHVCLCDRH</sequence>
<dbReference type="AlphaFoldDB" id="A0A820YU02"/>
<reference evidence="1" key="1">
    <citation type="submission" date="2021-02" db="EMBL/GenBank/DDBJ databases">
        <authorList>
            <person name="Nowell W R."/>
        </authorList>
    </citation>
    <scope>NUCLEOTIDE SEQUENCE</scope>
</reference>
<gene>
    <name evidence="1" type="ORF">HFQ381_LOCUS31108</name>
</gene>